<keyword evidence="10" id="KW-1185">Reference proteome</keyword>
<dbReference type="PANTHER" id="PTHR42709">
    <property type="entry name" value="ALKALINE PHOSPHATASE LIKE PROTEIN"/>
    <property type="match status" value="1"/>
</dbReference>
<name>A0A1H3JS26_9ACTN</name>
<dbReference type="Pfam" id="PF09335">
    <property type="entry name" value="VTT_dom"/>
    <property type="match status" value="1"/>
</dbReference>
<evidence type="ECO:0000256" key="7">
    <source>
        <dbReference type="SAM" id="Phobius"/>
    </source>
</evidence>
<feature type="transmembrane region" description="Helical" evidence="7">
    <location>
        <begin position="151"/>
        <end position="171"/>
    </location>
</feature>
<evidence type="ECO:0000313" key="9">
    <source>
        <dbReference type="EMBL" id="SDY42732.1"/>
    </source>
</evidence>
<sequence length="224" mass="24101">MSSLAAAASSDQGGITGFLLDMVERLGAVGVGFAILLETVIPPIPSEAVLGLAGVLINDGRLEIVPVVLFATLGSILGAVFFYHVGRALGPRRSHAFLDRLPLVETEDVDKTFAWFERHGRSAVFFGRMVPIVRSFISVPAGVVRMPFAQFVAYSAAGSLVWNSVLIGLGVAAGDFVQANLKYLDYAVVAAFALGIGYLIYKRYRDVRRHRQARRAGSDESRSA</sequence>
<dbReference type="InterPro" id="IPR032816">
    <property type="entry name" value="VTT_dom"/>
</dbReference>
<organism evidence="9 10">
    <name type="scientific">Geodermatophilus africanus</name>
    <dbReference type="NCBI Taxonomy" id="1137993"/>
    <lineage>
        <taxon>Bacteria</taxon>
        <taxon>Bacillati</taxon>
        <taxon>Actinomycetota</taxon>
        <taxon>Actinomycetes</taxon>
        <taxon>Geodermatophilales</taxon>
        <taxon>Geodermatophilaceae</taxon>
        <taxon>Geodermatophilus</taxon>
    </lineage>
</organism>
<evidence type="ECO:0000256" key="5">
    <source>
        <dbReference type="ARBA" id="ARBA00022989"/>
    </source>
</evidence>
<dbReference type="PANTHER" id="PTHR42709:SF6">
    <property type="entry name" value="UNDECAPRENYL PHOSPHATE TRANSPORTER A"/>
    <property type="match status" value="1"/>
</dbReference>
<gene>
    <name evidence="9" type="ORF">SAMN05660209_02813</name>
</gene>
<reference evidence="10" key="1">
    <citation type="submission" date="2016-10" db="EMBL/GenBank/DDBJ databases">
        <authorList>
            <person name="Varghese N."/>
            <person name="Submissions S."/>
        </authorList>
    </citation>
    <scope>NUCLEOTIDE SEQUENCE [LARGE SCALE GENOMIC DNA]</scope>
    <source>
        <strain evidence="10">DSM 45422</strain>
    </source>
</reference>
<dbReference type="RefSeq" id="WP_091157308.1">
    <property type="nucleotide sequence ID" value="NZ_FNOT01000007.1"/>
</dbReference>
<keyword evidence="5 7" id="KW-1133">Transmembrane helix</keyword>
<keyword evidence="4 7" id="KW-0812">Transmembrane</keyword>
<comment type="subcellular location">
    <subcellularLocation>
        <location evidence="1">Cell membrane</location>
        <topology evidence="1">Multi-pass membrane protein</topology>
    </subcellularLocation>
</comment>
<dbReference type="Proteomes" id="UP000198921">
    <property type="component" value="Unassembled WGS sequence"/>
</dbReference>
<feature type="transmembrane region" description="Helical" evidence="7">
    <location>
        <begin position="64"/>
        <end position="85"/>
    </location>
</feature>
<protein>
    <submittedName>
        <fullName evidence="9">Membrane protein DedA, SNARE-associated domain</fullName>
    </submittedName>
</protein>
<comment type="similarity">
    <text evidence="2">Belongs to the DedA family.</text>
</comment>
<dbReference type="InterPro" id="IPR051311">
    <property type="entry name" value="DedA_domain"/>
</dbReference>
<evidence type="ECO:0000256" key="1">
    <source>
        <dbReference type="ARBA" id="ARBA00004651"/>
    </source>
</evidence>
<accession>A0A1H3JS26</accession>
<evidence type="ECO:0000256" key="6">
    <source>
        <dbReference type="ARBA" id="ARBA00023136"/>
    </source>
</evidence>
<dbReference type="AlphaFoldDB" id="A0A1H3JS26"/>
<dbReference type="STRING" id="1137993.SAMN05660209_02813"/>
<evidence type="ECO:0000256" key="3">
    <source>
        <dbReference type="ARBA" id="ARBA00022475"/>
    </source>
</evidence>
<dbReference type="EMBL" id="FNOT01000007">
    <property type="protein sequence ID" value="SDY42732.1"/>
    <property type="molecule type" value="Genomic_DNA"/>
</dbReference>
<proteinExistence type="inferred from homology"/>
<feature type="transmembrane region" description="Helical" evidence="7">
    <location>
        <begin position="183"/>
        <end position="201"/>
    </location>
</feature>
<evidence type="ECO:0000259" key="8">
    <source>
        <dbReference type="Pfam" id="PF09335"/>
    </source>
</evidence>
<keyword evidence="3" id="KW-1003">Cell membrane</keyword>
<feature type="domain" description="VTT" evidence="8">
    <location>
        <begin position="44"/>
        <end position="170"/>
    </location>
</feature>
<evidence type="ECO:0000256" key="4">
    <source>
        <dbReference type="ARBA" id="ARBA00022692"/>
    </source>
</evidence>
<keyword evidence="6 7" id="KW-0472">Membrane</keyword>
<dbReference type="GO" id="GO:0005886">
    <property type="term" value="C:plasma membrane"/>
    <property type="evidence" value="ECO:0007669"/>
    <property type="project" value="UniProtKB-SubCell"/>
</dbReference>
<evidence type="ECO:0000256" key="2">
    <source>
        <dbReference type="ARBA" id="ARBA00010792"/>
    </source>
</evidence>
<evidence type="ECO:0000313" key="10">
    <source>
        <dbReference type="Proteomes" id="UP000198921"/>
    </source>
</evidence>
<dbReference type="OrthoDB" id="9813426at2"/>